<dbReference type="InterPro" id="IPR026562">
    <property type="entry name" value="Transcrip_reg_TACO1_YeeN"/>
</dbReference>
<dbReference type="InterPro" id="IPR029072">
    <property type="entry name" value="YebC-like"/>
</dbReference>
<organism evidence="8 9">
    <name type="scientific">Staphylococcus devriesei</name>
    <dbReference type="NCBI Taxonomy" id="586733"/>
    <lineage>
        <taxon>Bacteria</taxon>
        <taxon>Bacillati</taxon>
        <taxon>Bacillota</taxon>
        <taxon>Bacilli</taxon>
        <taxon>Bacillales</taxon>
        <taxon>Staphylococcaceae</taxon>
        <taxon>Staphylococcus</taxon>
    </lineage>
</organism>
<evidence type="ECO:0000256" key="1">
    <source>
        <dbReference type="ARBA" id="ARBA00022490"/>
    </source>
</evidence>
<sequence>MGRKWNNIKEKKAQKDKNTSRIYAKFGKEIYVAAKSGEPNPESNQALRLVLERAKTYSVPNHIIERAIDKAKGAGEENYDHLRYEGFGPSGSMLIVDALTNNVNRTASDVRAAFGKNGGNMGVSGSVAYMFDHTATFGFEGKSADDVLEILMEQDVDVRDVIEEGDIIIVYAESDQFAQVQDALRQSGVEDFKIAEFEMLPQTDIELSEEDQATFERLVDALEDLEDVQNVFHNVDLK</sequence>
<evidence type="ECO:0000256" key="3">
    <source>
        <dbReference type="ARBA" id="ARBA00023125"/>
    </source>
</evidence>
<dbReference type="InterPro" id="IPR048300">
    <property type="entry name" value="TACO1_YebC-like_2nd/3rd_dom"/>
</dbReference>
<dbReference type="InterPro" id="IPR049083">
    <property type="entry name" value="TACO1_YebC_N"/>
</dbReference>
<evidence type="ECO:0000313" key="8">
    <source>
        <dbReference type="EMBL" id="PTF16103.1"/>
    </source>
</evidence>
<dbReference type="FunFam" id="1.10.10.200:FF:000003">
    <property type="entry name" value="Probable transcriptional regulatory protein YeeN"/>
    <property type="match status" value="1"/>
</dbReference>
<dbReference type="EMBL" id="PYZH01000015">
    <property type="protein sequence ID" value="PTF16103.1"/>
    <property type="molecule type" value="Genomic_DNA"/>
</dbReference>
<comment type="subcellular location">
    <subcellularLocation>
        <location evidence="5">Cytoplasm</location>
    </subcellularLocation>
</comment>
<dbReference type="Pfam" id="PF01709">
    <property type="entry name" value="Transcrip_reg"/>
    <property type="match status" value="1"/>
</dbReference>
<evidence type="ECO:0000259" key="6">
    <source>
        <dbReference type="Pfam" id="PF01709"/>
    </source>
</evidence>
<dbReference type="Gene3D" id="1.10.10.200">
    <property type="match status" value="1"/>
</dbReference>
<dbReference type="NCBIfam" id="NF009044">
    <property type="entry name" value="PRK12378.1"/>
    <property type="match status" value="1"/>
</dbReference>
<accession>A0A2T4KRR6</accession>
<dbReference type="SUPFAM" id="SSF75625">
    <property type="entry name" value="YebC-like"/>
    <property type="match status" value="1"/>
</dbReference>
<dbReference type="AlphaFoldDB" id="A0A2T4KRR6"/>
<keyword evidence="1 5" id="KW-0963">Cytoplasm</keyword>
<evidence type="ECO:0000256" key="5">
    <source>
        <dbReference type="HAMAP-Rule" id="MF_00918"/>
    </source>
</evidence>
<feature type="domain" description="TACO1/YebC-like N-terminal" evidence="7">
    <location>
        <begin position="3"/>
        <end position="73"/>
    </location>
</feature>
<dbReference type="NCBIfam" id="NF001030">
    <property type="entry name" value="PRK00110.1"/>
    <property type="match status" value="1"/>
</dbReference>
<reference evidence="8 9" key="1">
    <citation type="journal article" date="2016" name="Front. Microbiol.">
        <title>Comprehensive Phylogenetic Analysis of Bovine Non-aureus Staphylococci Species Based on Whole-Genome Sequencing.</title>
        <authorList>
            <person name="Naushad S."/>
            <person name="Barkema H.W."/>
            <person name="Luby C."/>
            <person name="Condas L.A."/>
            <person name="Nobrega D.B."/>
            <person name="Carson D.A."/>
            <person name="De Buck J."/>
        </authorList>
    </citation>
    <scope>NUCLEOTIDE SEQUENCE [LARGE SCALE GENOMIC DNA]</scope>
    <source>
        <strain evidence="8 9">SNUC 4143</strain>
    </source>
</reference>
<dbReference type="GO" id="GO:0005829">
    <property type="term" value="C:cytosol"/>
    <property type="evidence" value="ECO:0007669"/>
    <property type="project" value="TreeGrafter"/>
</dbReference>
<keyword evidence="4 5" id="KW-0804">Transcription</keyword>
<dbReference type="PANTHER" id="PTHR12532">
    <property type="entry name" value="TRANSLATIONAL ACTIVATOR OF CYTOCHROME C OXIDASE 1"/>
    <property type="match status" value="1"/>
</dbReference>
<gene>
    <name evidence="8" type="ORF">BUY48_03860</name>
</gene>
<evidence type="ECO:0000256" key="2">
    <source>
        <dbReference type="ARBA" id="ARBA00023015"/>
    </source>
</evidence>
<dbReference type="NCBIfam" id="TIGR01033">
    <property type="entry name" value="YebC/PmpR family DNA-binding transcriptional regulator"/>
    <property type="match status" value="1"/>
</dbReference>
<dbReference type="InterPro" id="IPR002876">
    <property type="entry name" value="Transcrip_reg_TACO1-like"/>
</dbReference>
<evidence type="ECO:0000259" key="7">
    <source>
        <dbReference type="Pfam" id="PF20772"/>
    </source>
</evidence>
<dbReference type="Proteomes" id="UP000243350">
    <property type="component" value="Unassembled WGS sequence"/>
</dbReference>
<dbReference type="GO" id="GO:0003677">
    <property type="term" value="F:DNA binding"/>
    <property type="evidence" value="ECO:0007669"/>
    <property type="project" value="UniProtKB-UniRule"/>
</dbReference>
<proteinExistence type="inferred from homology"/>
<dbReference type="HAMAP" id="MF_00693">
    <property type="entry name" value="Transcrip_reg_TACO1"/>
    <property type="match status" value="1"/>
</dbReference>
<keyword evidence="3 5" id="KW-0238">DNA-binding</keyword>
<name>A0A2T4KRR6_9STAP</name>
<evidence type="ECO:0000256" key="4">
    <source>
        <dbReference type="ARBA" id="ARBA00023163"/>
    </source>
</evidence>
<dbReference type="PANTHER" id="PTHR12532:SF0">
    <property type="entry name" value="TRANSLATIONAL ACTIVATOR OF CYTOCHROME C OXIDASE 1"/>
    <property type="match status" value="1"/>
</dbReference>
<protein>
    <recommendedName>
        <fullName evidence="5">Probable transcriptional regulatory protein BUY48_03860</fullName>
    </recommendedName>
</protein>
<dbReference type="GO" id="GO:0006355">
    <property type="term" value="P:regulation of DNA-templated transcription"/>
    <property type="evidence" value="ECO:0007669"/>
    <property type="project" value="UniProtKB-UniRule"/>
</dbReference>
<dbReference type="HAMAP" id="MF_00918">
    <property type="entry name" value="Transcrip_reg_TACO1_YeeN"/>
    <property type="match status" value="1"/>
</dbReference>
<dbReference type="Pfam" id="PF20772">
    <property type="entry name" value="TACO1_YebC_N"/>
    <property type="match status" value="1"/>
</dbReference>
<dbReference type="Gene3D" id="3.30.70.980">
    <property type="match status" value="2"/>
</dbReference>
<feature type="domain" description="TACO1/YebC-like second and third" evidence="6">
    <location>
        <begin position="79"/>
        <end position="235"/>
    </location>
</feature>
<dbReference type="RefSeq" id="WP_107520009.1">
    <property type="nucleotide sequence ID" value="NZ_PYZH01000015.1"/>
</dbReference>
<comment type="similarity">
    <text evidence="5">Belongs to the TACO1 family. YeeN subfamily.</text>
</comment>
<dbReference type="InterPro" id="IPR017856">
    <property type="entry name" value="Integrase-like_N"/>
</dbReference>
<comment type="caution">
    <text evidence="8">The sequence shown here is derived from an EMBL/GenBank/DDBJ whole genome shotgun (WGS) entry which is preliminary data.</text>
</comment>
<evidence type="ECO:0000313" key="9">
    <source>
        <dbReference type="Proteomes" id="UP000243350"/>
    </source>
</evidence>
<dbReference type="InterPro" id="IPR026564">
    <property type="entry name" value="Transcrip_reg_TACO1-like_dom3"/>
</dbReference>
<keyword evidence="2 5" id="KW-0805">Transcription regulation</keyword>